<accession>A0A0H3G044</accession>
<dbReference type="eggNOG" id="ENOG503186Q">
    <property type="taxonomic scope" value="Bacteria"/>
</dbReference>
<reference evidence="2 3" key="1">
    <citation type="journal article" date="2011" name="J. Bacteriol.">
        <title>Genome sequence of the ethanol-producing Zymomonas mobilis subsp. mobilis lectotype strain ATCC 10988.</title>
        <authorList>
            <person name="Pappas K.M."/>
            <person name="Kouvelis V.N."/>
            <person name="Saunders E."/>
            <person name="Brettin T.S."/>
            <person name="Bruce D."/>
            <person name="Detter C."/>
            <person name="Balakireva M."/>
            <person name="Han C.S."/>
            <person name="Savvakis G."/>
            <person name="Kyrpides N.C."/>
            <person name="Typas M.A."/>
        </authorList>
    </citation>
    <scope>NUCLEOTIDE SEQUENCE [LARGE SCALE GENOMIC DNA]</scope>
    <source>
        <strain evidence="3">ATCC 10988 / DSM 424 / CCUG 17860 / LMG 404 / NCIMB 8938 / NRRL B-806 / ZM1</strain>
    </source>
</reference>
<dbReference type="RefSeq" id="WP_011241420.1">
    <property type="nucleotide sequence ID" value="NC_017262.1"/>
</dbReference>
<organism evidence="2 3">
    <name type="scientific">Zymomonas mobilis subsp. mobilis (strain ATCC 10988 / DSM 424 / LMG 404 / NCIMB 8938 / NRRL B-806 / ZM1)</name>
    <dbReference type="NCBI Taxonomy" id="555217"/>
    <lineage>
        <taxon>Bacteria</taxon>
        <taxon>Pseudomonadati</taxon>
        <taxon>Pseudomonadota</taxon>
        <taxon>Alphaproteobacteria</taxon>
        <taxon>Sphingomonadales</taxon>
        <taxon>Zymomonadaceae</taxon>
        <taxon>Zymomonas</taxon>
    </lineage>
</organism>
<feature type="chain" id="PRO_5002609698" evidence="1">
    <location>
        <begin position="28"/>
        <end position="159"/>
    </location>
</feature>
<keyword evidence="1" id="KW-0732">Signal</keyword>
<dbReference type="EMBL" id="CP002850">
    <property type="protein sequence ID" value="AEH63287.1"/>
    <property type="molecule type" value="Genomic_DNA"/>
</dbReference>
<protein>
    <submittedName>
        <fullName evidence="2">Uncharacterized protein</fullName>
    </submittedName>
</protein>
<name>A0A0H3G044_ZYMMA</name>
<gene>
    <name evidence="2" type="ordered locus">Zmob_1468</name>
</gene>
<dbReference type="Proteomes" id="UP000001494">
    <property type="component" value="Chromosome"/>
</dbReference>
<evidence type="ECO:0000313" key="2">
    <source>
        <dbReference type="EMBL" id="AEH63287.1"/>
    </source>
</evidence>
<evidence type="ECO:0000313" key="3">
    <source>
        <dbReference type="Proteomes" id="UP000001494"/>
    </source>
</evidence>
<dbReference type="HOGENOM" id="CLU_115777_0_0_5"/>
<dbReference type="KEGG" id="zmm:Zmob_1468"/>
<dbReference type="OrthoDB" id="7391233at2"/>
<evidence type="ECO:0000256" key="1">
    <source>
        <dbReference type="SAM" id="SignalP"/>
    </source>
</evidence>
<feature type="signal peptide" evidence="1">
    <location>
        <begin position="1"/>
        <end position="27"/>
    </location>
</feature>
<sequence length="159" mass="17683" precursor="true">MKAGLFLRPVNAFLAMALSFMALPVAAQDTTMWDALSPEEQQKLNAVAPSERVISLVVYGQDQCPKGKGDEIVICARKPESERYRLPKRFRDQPKQKFANSAWSAKVADLERTTSTGIPTSCTTSGSNGISGCYHQFIMDAIAEREQRKHAKYDDPDNQ</sequence>
<dbReference type="GeneID" id="79904999"/>
<dbReference type="AlphaFoldDB" id="A0A0H3G044"/>
<proteinExistence type="predicted"/>